<dbReference type="AlphaFoldDB" id="A0AAV4SIU9"/>
<keyword evidence="2" id="KW-1185">Reference proteome</keyword>
<reference evidence="1 2" key="1">
    <citation type="submission" date="2021-06" db="EMBL/GenBank/DDBJ databases">
        <title>Caerostris extrusa draft genome.</title>
        <authorList>
            <person name="Kono N."/>
            <person name="Arakawa K."/>
        </authorList>
    </citation>
    <scope>NUCLEOTIDE SEQUENCE [LARGE SCALE GENOMIC DNA]</scope>
</reference>
<gene>
    <name evidence="1" type="ORF">CEXT_667831</name>
</gene>
<dbReference type="Proteomes" id="UP001054945">
    <property type="component" value="Unassembled WGS sequence"/>
</dbReference>
<sequence length="118" mass="13521">MAQIPSIGYLHTMLHTGDNEKITAIITEFYVSTSRDVCKLQTDEDSVLPRIHYGLCYIALTFGHKLPTMTLQRFTYSSQFPQFFPANEFTMIMSSIDTSPYRVSHQSLETELAIHQLI</sequence>
<comment type="caution">
    <text evidence="1">The sequence shown here is derived from an EMBL/GenBank/DDBJ whole genome shotgun (WGS) entry which is preliminary data.</text>
</comment>
<accession>A0AAV4SIU9</accession>
<protein>
    <submittedName>
        <fullName evidence="1">Uncharacterized protein</fullName>
    </submittedName>
</protein>
<evidence type="ECO:0000313" key="2">
    <source>
        <dbReference type="Proteomes" id="UP001054945"/>
    </source>
</evidence>
<organism evidence="1 2">
    <name type="scientific">Caerostris extrusa</name>
    <name type="common">Bark spider</name>
    <name type="synonym">Caerostris bankana</name>
    <dbReference type="NCBI Taxonomy" id="172846"/>
    <lineage>
        <taxon>Eukaryota</taxon>
        <taxon>Metazoa</taxon>
        <taxon>Ecdysozoa</taxon>
        <taxon>Arthropoda</taxon>
        <taxon>Chelicerata</taxon>
        <taxon>Arachnida</taxon>
        <taxon>Araneae</taxon>
        <taxon>Araneomorphae</taxon>
        <taxon>Entelegynae</taxon>
        <taxon>Araneoidea</taxon>
        <taxon>Araneidae</taxon>
        <taxon>Caerostris</taxon>
    </lineage>
</organism>
<proteinExistence type="predicted"/>
<dbReference type="EMBL" id="BPLR01009459">
    <property type="protein sequence ID" value="GIY32117.1"/>
    <property type="molecule type" value="Genomic_DNA"/>
</dbReference>
<evidence type="ECO:0000313" key="1">
    <source>
        <dbReference type="EMBL" id="GIY32117.1"/>
    </source>
</evidence>
<name>A0AAV4SIU9_CAEEX</name>